<comment type="caution">
    <text evidence="3">The sequence shown here is derived from an EMBL/GenBank/DDBJ whole genome shotgun (WGS) entry which is preliminary data.</text>
</comment>
<dbReference type="EMBL" id="BAAALF010000012">
    <property type="protein sequence ID" value="GAA1223445.1"/>
    <property type="molecule type" value="Genomic_DNA"/>
</dbReference>
<dbReference type="CDD" id="cd04697">
    <property type="entry name" value="NUDIX_Hydrolase"/>
    <property type="match status" value="1"/>
</dbReference>
<sequence>MGAMGEQVERVDEQDRVLAVVDRGEAIRNRWLHRIATTVCRDPAGRILVHRRPEGVSRFPGRYNWLIGGAVDVGESYEAAATRELAEELGIRAAARFVLKFRCQGAISPYWLGLHEATIDRAITPDPREIAWHAWLTADELREAVRGEAFVPDAREAYARYRALTGP</sequence>
<evidence type="ECO:0000259" key="2">
    <source>
        <dbReference type="PROSITE" id="PS51462"/>
    </source>
</evidence>
<keyword evidence="1" id="KW-0378">Hydrolase</keyword>
<protein>
    <submittedName>
        <fullName evidence="3">NUDIX domain-containing protein</fullName>
    </submittedName>
</protein>
<dbReference type="Proteomes" id="UP001500037">
    <property type="component" value="Unassembled WGS sequence"/>
</dbReference>
<evidence type="ECO:0000256" key="1">
    <source>
        <dbReference type="ARBA" id="ARBA00022801"/>
    </source>
</evidence>
<dbReference type="InterPro" id="IPR015797">
    <property type="entry name" value="NUDIX_hydrolase-like_dom_sf"/>
</dbReference>
<dbReference type="InterPro" id="IPR000086">
    <property type="entry name" value="NUDIX_hydrolase_dom"/>
</dbReference>
<dbReference type="Gene3D" id="3.90.79.10">
    <property type="entry name" value="Nucleoside Triphosphate Pyrophosphohydrolase"/>
    <property type="match status" value="1"/>
</dbReference>
<gene>
    <name evidence="3" type="ORF">GCM10009665_12160</name>
</gene>
<dbReference type="PANTHER" id="PTHR10885">
    <property type="entry name" value="ISOPENTENYL-DIPHOSPHATE DELTA-ISOMERASE"/>
    <property type="match status" value="1"/>
</dbReference>
<dbReference type="PROSITE" id="PS51462">
    <property type="entry name" value="NUDIX"/>
    <property type="match status" value="1"/>
</dbReference>
<proteinExistence type="predicted"/>
<dbReference type="Pfam" id="PF00293">
    <property type="entry name" value="NUDIX"/>
    <property type="match status" value="1"/>
</dbReference>
<dbReference type="InterPro" id="IPR020084">
    <property type="entry name" value="NUDIX_hydrolase_CS"/>
</dbReference>
<accession>A0ABN1VX13</accession>
<evidence type="ECO:0000313" key="3">
    <source>
        <dbReference type="EMBL" id="GAA1223445.1"/>
    </source>
</evidence>
<dbReference type="PANTHER" id="PTHR10885:SF0">
    <property type="entry name" value="ISOPENTENYL-DIPHOSPHATE DELTA-ISOMERASE"/>
    <property type="match status" value="1"/>
</dbReference>
<dbReference type="PROSITE" id="PS00893">
    <property type="entry name" value="NUDIX_BOX"/>
    <property type="match status" value="1"/>
</dbReference>
<feature type="domain" description="Nudix hydrolase" evidence="2">
    <location>
        <begin position="31"/>
        <end position="158"/>
    </location>
</feature>
<reference evidence="3 4" key="1">
    <citation type="journal article" date="2019" name="Int. J. Syst. Evol. Microbiol.">
        <title>The Global Catalogue of Microorganisms (GCM) 10K type strain sequencing project: providing services to taxonomists for standard genome sequencing and annotation.</title>
        <authorList>
            <consortium name="The Broad Institute Genomics Platform"/>
            <consortium name="The Broad Institute Genome Sequencing Center for Infectious Disease"/>
            <person name="Wu L."/>
            <person name="Ma J."/>
        </authorList>
    </citation>
    <scope>NUCLEOTIDE SEQUENCE [LARGE SCALE GENOMIC DNA]</scope>
    <source>
        <strain evidence="3 4">JCM 13004</strain>
    </source>
</reference>
<keyword evidence="4" id="KW-1185">Reference proteome</keyword>
<organism evidence="3 4">
    <name type="scientific">Kitasatospora nipponensis</name>
    <dbReference type="NCBI Taxonomy" id="258049"/>
    <lineage>
        <taxon>Bacteria</taxon>
        <taxon>Bacillati</taxon>
        <taxon>Actinomycetota</taxon>
        <taxon>Actinomycetes</taxon>
        <taxon>Kitasatosporales</taxon>
        <taxon>Streptomycetaceae</taxon>
        <taxon>Kitasatospora</taxon>
    </lineage>
</organism>
<name>A0ABN1VX13_9ACTN</name>
<evidence type="ECO:0000313" key="4">
    <source>
        <dbReference type="Proteomes" id="UP001500037"/>
    </source>
</evidence>
<dbReference type="SUPFAM" id="SSF55811">
    <property type="entry name" value="Nudix"/>
    <property type="match status" value="1"/>
</dbReference>